<evidence type="ECO:0000313" key="3">
    <source>
        <dbReference type="Proteomes" id="UP000005291"/>
    </source>
</evidence>
<sequence>MHSGEFGRFRENLVHGLLVGFSPMHIRLGDGFIVTLAGEVSTQCDFIAHDVDLCIVRNDVNQSFFMSEAVYAIGEVKSVIRRPDFINAINKLSMQKKLILDSRDEKFRKKYKHQPLSFLICEKLDFNCKVSDLSELYELPSIYHHNMILSLEDGLFTYYLHQEGGGTVTCHYPVIEDAHISPLGITDSNHASFISLFVSYIMQHLSSCNRQSGDLVSYLTRSPSEKLFFD</sequence>
<feature type="domain" description="DUF6602" evidence="1">
    <location>
        <begin position="2"/>
        <end position="97"/>
    </location>
</feature>
<gene>
    <name evidence="2" type="ORF">MICAG_1940021</name>
</gene>
<reference evidence="2 3" key="1">
    <citation type="submission" date="2012-04" db="EMBL/GenBank/DDBJ databases">
        <authorList>
            <person name="Genoscope - CEA"/>
        </authorList>
    </citation>
    <scope>NUCLEOTIDE SEQUENCE [LARGE SCALE GENOMIC DNA]</scope>
    <source>
        <strain evidence="2 3">9808</strain>
    </source>
</reference>
<dbReference type="InterPro" id="IPR046537">
    <property type="entry name" value="DUF6602"/>
</dbReference>
<accession>I4HLY4</accession>
<name>I4HLY4_MICAE</name>
<evidence type="ECO:0000313" key="2">
    <source>
        <dbReference type="EMBL" id="CCI23058.1"/>
    </source>
</evidence>
<proteinExistence type="predicted"/>
<evidence type="ECO:0000259" key="1">
    <source>
        <dbReference type="Pfam" id="PF20247"/>
    </source>
</evidence>
<dbReference type="Proteomes" id="UP000005291">
    <property type="component" value="Unassembled WGS sequence"/>
</dbReference>
<dbReference type="HOGENOM" id="CLU_105033_0_0_3"/>
<dbReference type="AlphaFoldDB" id="I4HLY4"/>
<organism evidence="2 3">
    <name type="scientific">Microcystis aeruginosa PCC 9808</name>
    <dbReference type="NCBI Taxonomy" id="1160284"/>
    <lineage>
        <taxon>Bacteria</taxon>
        <taxon>Bacillati</taxon>
        <taxon>Cyanobacteriota</taxon>
        <taxon>Cyanophyceae</taxon>
        <taxon>Oscillatoriophycideae</taxon>
        <taxon>Chroococcales</taxon>
        <taxon>Microcystaceae</taxon>
        <taxon>Microcystis</taxon>
    </lineage>
</organism>
<protein>
    <recommendedName>
        <fullName evidence="1">DUF6602 domain-containing protein</fullName>
    </recommendedName>
</protein>
<dbReference type="EMBL" id="CAIN01000106">
    <property type="protein sequence ID" value="CCI23058.1"/>
    <property type="molecule type" value="Genomic_DNA"/>
</dbReference>
<dbReference type="Pfam" id="PF20247">
    <property type="entry name" value="DUF6602"/>
    <property type="match status" value="1"/>
</dbReference>
<dbReference type="RefSeq" id="WP_002774684.1">
    <property type="nucleotide sequence ID" value="NZ_HE973588.1"/>
</dbReference>
<dbReference type="CDD" id="cd21173">
    <property type="entry name" value="NucC-like"/>
    <property type="match status" value="1"/>
</dbReference>
<comment type="caution">
    <text evidence="2">The sequence shown here is derived from an EMBL/GenBank/DDBJ whole genome shotgun (WGS) entry which is preliminary data.</text>
</comment>